<keyword evidence="3" id="KW-0805">Transcription regulation</keyword>
<gene>
    <name evidence="7" type="ORF">J2Z17_000766</name>
</gene>
<dbReference type="SUPFAM" id="SSF46785">
    <property type="entry name" value="Winged helix' DNA-binding domain"/>
    <property type="match status" value="1"/>
</dbReference>
<dbReference type="InterPro" id="IPR015421">
    <property type="entry name" value="PyrdxlP-dep_Trfase_major"/>
</dbReference>
<proteinExistence type="inferred from homology"/>
<dbReference type="Gene3D" id="1.10.10.10">
    <property type="entry name" value="Winged helix-like DNA-binding domain superfamily/Winged helix DNA-binding domain"/>
    <property type="match status" value="1"/>
</dbReference>
<dbReference type="Pfam" id="PF00155">
    <property type="entry name" value="Aminotran_1_2"/>
    <property type="match status" value="1"/>
</dbReference>
<dbReference type="InterPro" id="IPR000524">
    <property type="entry name" value="Tscrpt_reg_HTH_GntR"/>
</dbReference>
<dbReference type="InterPro" id="IPR015424">
    <property type="entry name" value="PyrdxlP-dep_Trfase"/>
</dbReference>
<dbReference type="InterPro" id="IPR036390">
    <property type="entry name" value="WH_DNA-bd_sf"/>
</dbReference>
<dbReference type="PANTHER" id="PTHR46577:SF2">
    <property type="entry name" value="TRANSCRIPTIONAL REGULATORY PROTEIN"/>
    <property type="match status" value="1"/>
</dbReference>
<dbReference type="InterPro" id="IPR051446">
    <property type="entry name" value="HTH_trans_reg/aminotransferase"/>
</dbReference>
<dbReference type="SMART" id="SM00345">
    <property type="entry name" value="HTH_GNTR"/>
    <property type="match status" value="1"/>
</dbReference>
<comment type="similarity">
    <text evidence="1">In the C-terminal section; belongs to the class-I pyridoxal-phosphate-dependent aminotransferase family.</text>
</comment>
<evidence type="ECO:0000256" key="3">
    <source>
        <dbReference type="ARBA" id="ARBA00023015"/>
    </source>
</evidence>
<keyword evidence="8" id="KW-1185">Reference proteome</keyword>
<dbReference type="Gene3D" id="3.90.1150.10">
    <property type="entry name" value="Aspartate Aminotransferase, domain 1"/>
    <property type="match status" value="1"/>
</dbReference>
<evidence type="ECO:0000256" key="1">
    <source>
        <dbReference type="ARBA" id="ARBA00005384"/>
    </source>
</evidence>
<name>A0ABS4DUG5_9HYPH</name>
<protein>
    <submittedName>
        <fullName evidence="7">DNA-binding transcriptional MocR family regulator</fullName>
    </submittedName>
</protein>
<organism evidence="7 8">
    <name type="scientific">Rhizobium halophytocola</name>
    <dbReference type="NCBI Taxonomy" id="735519"/>
    <lineage>
        <taxon>Bacteria</taxon>
        <taxon>Pseudomonadati</taxon>
        <taxon>Pseudomonadota</taxon>
        <taxon>Alphaproteobacteria</taxon>
        <taxon>Hyphomicrobiales</taxon>
        <taxon>Rhizobiaceae</taxon>
        <taxon>Rhizobium/Agrobacterium group</taxon>
        <taxon>Rhizobium</taxon>
    </lineage>
</organism>
<evidence type="ECO:0000256" key="2">
    <source>
        <dbReference type="ARBA" id="ARBA00022898"/>
    </source>
</evidence>
<keyword evidence="5" id="KW-0804">Transcription</keyword>
<sequence length="500" mass="55481">MASKLSHKLAILYHIRKVQLARVPICCTICISETVGGRMVTEDGKAQRIASRIALSITEGVIPRGTKLRSLRAAASAYRVSKNTIVEAYDRLVARGYIEPRHGAGYYVTGSQTRVEDPVTVRLVEAVDIATLLREQLEHNFTVRLGEGRPPAEWVEGSVLKSHLRNIASGHRGLFEHAYESPIGFEPLRQTLSRLLAERSIGVRPDHILLTLGANHAFDLIIRQYLRPGDAVLTDSPGYYPLFAKLKLAGARMVGVHRGIDGPDPEDLARKAQASGARFFFTQSLAHNPTGSSLTLGRAHDILRIAEKLDLMVVEDDAFGDLMPSSAPRLAALDQLRRVIYIGTFAKILSASLRVGYIAAAPEVTGHLANMKMLTIVNSSGYVERIVHAVLNDGHYRHHLKRLNERVREAQLVAIRILRKLGLQPWIEDGGGYYLWVPLPEGIDDIELARRAARESIFLAPGSVFEIEGTRSQRSFLRLNIAYVDDPVFQDFARREFGVS</sequence>
<evidence type="ECO:0000313" key="7">
    <source>
        <dbReference type="EMBL" id="MBP1849345.1"/>
    </source>
</evidence>
<comment type="caution">
    <text evidence="7">The sequence shown here is derived from an EMBL/GenBank/DDBJ whole genome shotgun (WGS) entry which is preliminary data.</text>
</comment>
<keyword evidence="4 7" id="KW-0238">DNA-binding</keyword>
<dbReference type="InterPro" id="IPR004839">
    <property type="entry name" value="Aminotransferase_I/II_large"/>
</dbReference>
<dbReference type="Pfam" id="PF00392">
    <property type="entry name" value="GntR"/>
    <property type="match status" value="1"/>
</dbReference>
<dbReference type="CDD" id="cd07377">
    <property type="entry name" value="WHTH_GntR"/>
    <property type="match status" value="1"/>
</dbReference>
<accession>A0ABS4DUG5</accession>
<dbReference type="PROSITE" id="PS50949">
    <property type="entry name" value="HTH_GNTR"/>
    <property type="match status" value="1"/>
</dbReference>
<dbReference type="CDD" id="cd00609">
    <property type="entry name" value="AAT_like"/>
    <property type="match status" value="1"/>
</dbReference>
<dbReference type="Proteomes" id="UP000759443">
    <property type="component" value="Unassembled WGS sequence"/>
</dbReference>
<reference evidence="7 8" key="1">
    <citation type="submission" date="2021-03" db="EMBL/GenBank/DDBJ databases">
        <title>Genomic Encyclopedia of Type Strains, Phase IV (KMG-IV): sequencing the most valuable type-strain genomes for metagenomic binning, comparative biology and taxonomic classification.</title>
        <authorList>
            <person name="Goeker M."/>
        </authorList>
    </citation>
    <scope>NUCLEOTIDE SEQUENCE [LARGE SCALE GENOMIC DNA]</scope>
    <source>
        <strain evidence="7 8">DSM 21600</strain>
    </source>
</reference>
<evidence type="ECO:0000313" key="8">
    <source>
        <dbReference type="Proteomes" id="UP000759443"/>
    </source>
</evidence>
<dbReference type="RefSeq" id="WP_377299984.1">
    <property type="nucleotide sequence ID" value="NZ_JBHSME010000002.1"/>
</dbReference>
<dbReference type="PANTHER" id="PTHR46577">
    <property type="entry name" value="HTH-TYPE TRANSCRIPTIONAL REGULATORY PROTEIN GABR"/>
    <property type="match status" value="1"/>
</dbReference>
<evidence type="ECO:0000256" key="4">
    <source>
        <dbReference type="ARBA" id="ARBA00023125"/>
    </source>
</evidence>
<dbReference type="InterPro" id="IPR036388">
    <property type="entry name" value="WH-like_DNA-bd_sf"/>
</dbReference>
<feature type="domain" description="HTH gntR-type" evidence="6">
    <location>
        <begin position="43"/>
        <end position="111"/>
    </location>
</feature>
<evidence type="ECO:0000256" key="5">
    <source>
        <dbReference type="ARBA" id="ARBA00023163"/>
    </source>
</evidence>
<dbReference type="GO" id="GO:0003677">
    <property type="term" value="F:DNA binding"/>
    <property type="evidence" value="ECO:0007669"/>
    <property type="project" value="UniProtKB-KW"/>
</dbReference>
<dbReference type="SUPFAM" id="SSF53383">
    <property type="entry name" value="PLP-dependent transferases"/>
    <property type="match status" value="1"/>
</dbReference>
<dbReference type="Gene3D" id="3.40.640.10">
    <property type="entry name" value="Type I PLP-dependent aspartate aminotransferase-like (Major domain)"/>
    <property type="match status" value="1"/>
</dbReference>
<evidence type="ECO:0000259" key="6">
    <source>
        <dbReference type="PROSITE" id="PS50949"/>
    </source>
</evidence>
<dbReference type="InterPro" id="IPR015422">
    <property type="entry name" value="PyrdxlP-dep_Trfase_small"/>
</dbReference>
<dbReference type="EMBL" id="JAGGJU010000002">
    <property type="protein sequence ID" value="MBP1849345.1"/>
    <property type="molecule type" value="Genomic_DNA"/>
</dbReference>
<keyword evidence="2" id="KW-0663">Pyridoxal phosphate</keyword>